<dbReference type="EMBL" id="MBTG01000024">
    <property type="protein sequence ID" value="OPH53115.1"/>
    <property type="molecule type" value="Genomic_DNA"/>
</dbReference>
<feature type="domain" description="SWIM-type" evidence="2">
    <location>
        <begin position="57"/>
        <end position="90"/>
    </location>
</feature>
<proteinExistence type="predicted"/>
<dbReference type="Proteomes" id="UP000190626">
    <property type="component" value="Unassembled WGS sequence"/>
</dbReference>
<name>A0A1V4HEN2_9BACL</name>
<comment type="caution">
    <text evidence="3">The sequence shown here is derived from an EMBL/GenBank/DDBJ whole genome shotgun (WGS) entry which is preliminary data.</text>
</comment>
<keyword evidence="4" id="KW-1185">Reference proteome</keyword>
<evidence type="ECO:0000259" key="2">
    <source>
        <dbReference type="PROSITE" id="PS50966"/>
    </source>
</evidence>
<gene>
    <name evidence="3" type="ORF">BC351_32060</name>
</gene>
<keyword evidence="1" id="KW-0862">Zinc</keyword>
<sequence>MSELTIDWDYWTTRIRSDFDSTILKRGWKYYQDGVVGAIQTEGTSVVKARVSGSSHYRVQLDLEAFSRSTCSCPYFDTCKHMAAVLFQVAEQEGYDPHALLYPNSTKMPTSQQVHTAPKPAVHKPKETDSCEAWVVYFAKQYANSKVYNAFSIEELYMRAWGQLNKLADDWEPVIRSIYDIQVVLYLMQLCDALMQSKSGVYDFFYNAEYFLAKIAKHSRERLHTSLWEINVEKAHNKHLSHLKEISAYLAAYMEKETFNSQNQWFDTYKVLWSELLYEQSLVADELARLRSIVASADRDSDVYEAAVIALAHFDMMNEEDENAWERVTQECSSVEPSDWFGYLKVFVQEEQGERLLKWLRWLGPEVQKDAAYYASDYLYFWQEASRYLDVEKEHRQAMVTLLPASYREYSSFLFQKKEYQTWADLCLLLNLTPLEISAGELKLVEKADPRWVLPIYHYAAEECIQAKNRDAYREAVKLLKKLASAYKKLKQTSRFEAYVAYLSQEYSRYRAFQEELKKGKLIP</sequence>
<organism evidence="3 4">
    <name type="scientific">Paenibacillus ferrarius</name>
    <dbReference type="NCBI Taxonomy" id="1469647"/>
    <lineage>
        <taxon>Bacteria</taxon>
        <taxon>Bacillati</taxon>
        <taxon>Bacillota</taxon>
        <taxon>Bacilli</taxon>
        <taxon>Bacillales</taxon>
        <taxon>Paenibacillaceae</taxon>
        <taxon>Paenibacillus</taxon>
    </lineage>
</organism>
<dbReference type="RefSeq" id="WP_158082215.1">
    <property type="nucleotide sequence ID" value="NZ_MBTG01000024.1"/>
</dbReference>
<dbReference type="AlphaFoldDB" id="A0A1V4HEN2"/>
<dbReference type="InterPro" id="IPR007527">
    <property type="entry name" value="Znf_SWIM"/>
</dbReference>
<evidence type="ECO:0000313" key="4">
    <source>
        <dbReference type="Proteomes" id="UP000190626"/>
    </source>
</evidence>
<evidence type="ECO:0000313" key="3">
    <source>
        <dbReference type="EMBL" id="OPH53115.1"/>
    </source>
</evidence>
<dbReference type="STRING" id="1469647.BC351_32060"/>
<dbReference type="OrthoDB" id="7593573at2"/>
<keyword evidence="1" id="KW-0863">Zinc-finger</keyword>
<dbReference type="Pfam" id="PF04434">
    <property type="entry name" value="SWIM"/>
    <property type="match status" value="1"/>
</dbReference>
<accession>A0A1V4HEN2</accession>
<keyword evidence="1" id="KW-0479">Metal-binding</keyword>
<protein>
    <recommendedName>
        <fullName evidence="2">SWIM-type domain-containing protein</fullName>
    </recommendedName>
</protein>
<reference evidence="4" key="1">
    <citation type="submission" date="2016-07" db="EMBL/GenBank/DDBJ databases">
        <authorList>
            <person name="Florea S."/>
            <person name="Webb J.S."/>
            <person name="Jaromczyk J."/>
            <person name="Schardl C.L."/>
        </authorList>
    </citation>
    <scope>NUCLEOTIDE SEQUENCE [LARGE SCALE GENOMIC DNA]</scope>
    <source>
        <strain evidence="4">CY1</strain>
    </source>
</reference>
<evidence type="ECO:0000256" key="1">
    <source>
        <dbReference type="PROSITE-ProRule" id="PRU00325"/>
    </source>
</evidence>
<dbReference type="GO" id="GO:0008270">
    <property type="term" value="F:zinc ion binding"/>
    <property type="evidence" value="ECO:0007669"/>
    <property type="project" value="UniProtKB-KW"/>
</dbReference>
<dbReference type="PROSITE" id="PS50966">
    <property type="entry name" value="ZF_SWIM"/>
    <property type="match status" value="1"/>
</dbReference>